<evidence type="ECO:0000313" key="2">
    <source>
        <dbReference type="EMBL" id="KOF79054.1"/>
    </source>
</evidence>
<feature type="transmembrane region" description="Helical" evidence="1">
    <location>
        <begin position="43"/>
        <end position="65"/>
    </location>
</feature>
<keyword evidence="1" id="KW-0812">Transmembrane</keyword>
<keyword evidence="1" id="KW-1133">Transmembrane helix</keyword>
<gene>
    <name evidence="2" type="ORF">OCBIM_22029973mg</name>
</gene>
<dbReference type="EMBL" id="KQ420865">
    <property type="protein sequence ID" value="KOF79054.1"/>
    <property type="molecule type" value="Genomic_DNA"/>
</dbReference>
<proteinExistence type="predicted"/>
<evidence type="ECO:0000256" key="1">
    <source>
        <dbReference type="SAM" id="Phobius"/>
    </source>
</evidence>
<name>A0A0L8GQD0_OCTBM</name>
<keyword evidence="1" id="KW-0472">Membrane</keyword>
<reference evidence="2" key="1">
    <citation type="submission" date="2015-07" db="EMBL/GenBank/DDBJ databases">
        <title>MeaNS - Measles Nucleotide Surveillance Program.</title>
        <authorList>
            <person name="Tran T."/>
            <person name="Druce J."/>
        </authorList>
    </citation>
    <scope>NUCLEOTIDE SEQUENCE</scope>
    <source>
        <strain evidence="2">UCB-OBI-ISO-001</strain>
        <tissue evidence="2">Gonad</tissue>
    </source>
</reference>
<accession>A0A0L8GQD0</accession>
<protein>
    <submittedName>
        <fullName evidence="2">Uncharacterized protein</fullName>
    </submittedName>
</protein>
<organism evidence="2">
    <name type="scientific">Octopus bimaculoides</name>
    <name type="common">California two-spotted octopus</name>
    <dbReference type="NCBI Taxonomy" id="37653"/>
    <lineage>
        <taxon>Eukaryota</taxon>
        <taxon>Metazoa</taxon>
        <taxon>Spiralia</taxon>
        <taxon>Lophotrochozoa</taxon>
        <taxon>Mollusca</taxon>
        <taxon>Cephalopoda</taxon>
        <taxon>Coleoidea</taxon>
        <taxon>Octopodiformes</taxon>
        <taxon>Octopoda</taxon>
        <taxon>Incirrata</taxon>
        <taxon>Octopodidae</taxon>
        <taxon>Octopus</taxon>
    </lineage>
</organism>
<dbReference type="AlphaFoldDB" id="A0A0L8GQD0"/>
<sequence length="85" mass="9321">MSHSHSRSTDQLKCSVPGNRSQLASDAQLQLCSLTTTSCVLTFISLIFLCVCLCHILWLVSVAILPQTSLQNFYFCASTLKGEPL</sequence>